<evidence type="ECO:0000313" key="2">
    <source>
        <dbReference type="Proteomes" id="UP001596298"/>
    </source>
</evidence>
<sequence>MTTVPLDDDIPVLDDHTYDSIIAEMTSRIGRYTPEWKPVWTDYNDSDPGITMLQVFAWLGEMLAYRMNQVPDLLYLKFLQLLGVELRPAEPAQVQITFPLLASAGTLATVPQGTQVIAEAASGGPPLVFEADHALVCLKAAPRAVLAYDGHSYADVTAADAAALPYRPFGPTATTGAALLIGFDATDPFPGTEITFYAWTAAASASGSPVSCGLAPTATFAPATVRWQYWDGYDWSPATLLKDDTLAFTRSGEIIVKTPDNALVATSIAPVPGSFYWLRALVDTSAYQQPPALLAIRPNTMTLTQMETVYAEVLGGSTGRRDQAFTLTQTPVLAGSLTLTVDQGEGEQGWTEVDDFYSSGPDSLHYVLNRTTGEVRFGDGIHGAIPVANASNPSANVVATHYRYGGGTSGNVPAGALHALRSAVPGIDDARVLNVQPSYGGQDEETLDSAKQRAPASIRSRCRAVTTDDFELFATEAADIARAKAMPLTHPDFPGAQIPGVVTVVVVPRSDSRKPVPGQATLRTVCAFLNERRLLTAEVYVAPPTYQQVSITVSVVADDTADLAQVQRDVDAGLLTYFDPQTGGEAGTGWPFGGTIAFSRVFHRVLSVAGVSAVEQLTITVDGVDAPPCRDVPLTAGALAYSTRHQVSVAYEVTSS</sequence>
<dbReference type="NCBIfam" id="TIGR02243">
    <property type="entry name" value="putative baseplate assembly protein"/>
    <property type="match status" value="1"/>
</dbReference>
<protein>
    <submittedName>
        <fullName evidence="1">Baseplate assembly protein</fullName>
    </submittedName>
</protein>
<accession>A0ABW2AG85</accession>
<organism evidence="1 2">
    <name type="scientific">Flexivirga alba</name>
    <dbReference type="NCBI Taxonomy" id="702742"/>
    <lineage>
        <taxon>Bacteria</taxon>
        <taxon>Bacillati</taxon>
        <taxon>Actinomycetota</taxon>
        <taxon>Actinomycetes</taxon>
        <taxon>Micrococcales</taxon>
        <taxon>Dermacoccaceae</taxon>
        <taxon>Flexivirga</taxon>
    </lineage>
</organism>
<keyword evidence="2" id="KW-1185">Reference proteome</keyword>
<dbReference type="Proteomes" id="UP001596298">
    <property type="component" value="Unassembled WGS sequence"/>
</dbReference>
<reference evidence="2" key="1">
    <citation type="journal article" date="2019" name="Int. J. Syst. Evol. Microbiol.">
        <title>The Global Catalogue of Microorganisms (GCM) 10K type strain sequencing project: providing services to taxonomists for standard genome sequencing and annotation.</title>
        <authorList>
            <consortium name="The Broad Institute Genomics Platform"/>
            <consortium name="The Broad Institute Genome Sequencing Center for Infectious Disease"/>
            <person name="Wu L."/>
            <person name="Ma J."/>
        </authorList>
    </citation>
    <scope>NUCLEOTIDE SEQUENCE [LARGE SCALE GENOMIC DNA]</scope>
    <source>
        <strain evidence="2">CCUG 58127</strain>
    </source>
</reference>
<dbReference type="RefSeq" id="WP_382401227.1">
    <property type="nucleotide sequence ID" value="NZ_JBHSWH010000001.1"/>
</dbReference>
<evidence type="ECO:0000313" key="1">
    <source>
        <dbReference type="EMBL" id="MFC6705782.1"/>
    </source>
</evidence>
<proteinExistence type="predicted"/>
<comment type="caution">
    <text evidence="1">The sequence shown here is derived from an EMBL/GenBank/DDBJ whole genome shotgun (WGS) entry which is preliminary data.</text>
</comment>
<dbReference type="EMBL" id="JBHSWH010000001">
    <property type="protein sequence ID" value="MFC6705782.1"/>
    <property type="molecule type" value="Genomic_DNA"/>
</dbReference>
<name>A0ABW2AG85_9MICO</name>
<dbReference type="InterPro" id="IPR052399">
    <property type="entry name" value="Phage_Baseplate_Assmbl_Protein"/>
</dbReference>
<dbReference type="PANTHER" id="PTHR37829:SF3">
    <property type="entry name" value="PROTEIN JAYE-RELATED"/>
    <property type="match status" value="1"/>
</dbReference>
<dbReference type="InterPro" id="IPR011749">
    <property type="entry name" value="CHP02243"/>
</dbReference>
<gene>
    <name evidence="1" type="ORF">ACFQDH_11010</name>
</gene>
<dbReference type="PANTHER" id="PTHR37829">
    <property type="entry name" value="PHAGE-LIKE ELEMENT PBSX PROTEIN XKDT"/>
    <property type="match status" value="1"/>
</dbReference>